<keyword evidence="2" id="KW-1185">Reference proteome</keyword>
<evidence type="ECO:0000313" key="1">
    <source>
        <dbReference type="EMBL" id="KAJ0030620.1"/>
    </source>
</evidence>
<organism evidence="1 2">
    <name type="scientific">Pistacia integerrima</name>
    <dbReference type="NCBI Taxonomy" id="434235"/>
    <lineage>
        <taxon>Eukaryota</taxon>
        <taxon>Viridiplantae</taxon>
        <taxon>Streptophyta</taxon>
        <taxon>Embryophyta</taxon>
        <taxon>Tracheophyta</taxon>
        <taxon>Spermatophyta</taxon>
        <taxon>Magnoliopsida</taxon>
        <taxon>eudicotyledons</taxon>
        <taxon>Gunneridae</taxon>
        <taxon>Pentapetalae</taxon>
        <taxon>rosids</taxon>
        <taxon>malvids</taxon>
        <taxon>Sapindales</taxon>
        <taxon>Anacardiaceae</taxon>
        <taxon>Pistacia</taxon>
    </lineage>
</organism>
<comment type="caution">
    <text evidence="1">The sequence shown here is derived from an EMBL/GenBank/DDBJ whole genome shotgun (WGS) entry which is preliminary data.</text>
</comment>
<proteinExistence type="predicted"/>
<reference evidence="2" key="1">
    <citation type="journal article" date="2023" name="G3 (Bethesda)">
        <title>Genome assembly and association tests identify interacting loci associated with vigor, precocity, and sex in interspecific pistachio rootstocks.</title>
        <authorList>
            <person name="Palmer W."/>
            <person name="Jacygrad E."/>
            <person name="Sagayaradj S."/>
            <person name="Cavanaugh K."/>
            <person name="Han R."/>
            <person name="Bertier L."/>
            <person name="Beede B."/>
            <person name="Kafkas S."/>
            <person name="Golino D."/>
            <person name="Preece J."/>
            <person name="Michelmore R."/>
        </authorList>
    </citation>
    <scope>NUCLEOTIDE SEQUENCE [LARGE SCALE GENOMIC DNA]</scope>
</reference>
<name>A0ACC0Y7X5_9ROSI</name>
<accession>A0ACC0Y7X5</accession>
<dbReference type="EMBL" id="CM047743">
    <property type="protein sequence ID" value="KAJ0030620.1"/>
    <property type="molecule type" value="Genomic_DNA"/>
</dbReference>
<dbReference type="Proteomes" id="UP001163603">
    <property type="component" value="Chromosome 8"/>
</dbReference>
<gene>
    <name evidence="1" type="ORF">Pint_14705</name>
</gene>
<evidence type="ECO:0000313" key="2">
    <source>
        <dbReference type="Proteomes" id="UP001163603"/>
    </source>
</evidence>
<sequence>MKQEDPMSPSSSLKHKLKSSLTLSCLYKPGFDHHHHHQPETLTLSANTTSRLQHGMDVKDKCHHFVSRMGRGPRQRCTRKQSPFRYDASSYALNFDDKYLDEPPLTSFVSRLPQSPTKSGKEFACEIAASHGNCGRLTNLRGIIICESLTFGPSYAIDITREVVGADETLHEV</sequence>
<protein>
    <submittedName>
        <fullName evidence="1">Uncharacterized protein</fullName>
    </submittedName>
</protein>